<sequence>MKRILPNIKEDAKVTVLDSVVSEGIARPLIKFEVSAGRMKYVSVTNNNLNNENNNVPKEPIISKPETNISSAPIVYISDIKHASPRQFFERFLPVEYIMSTVISFTNEHARASERLWKNLTWMEFIQFRDIIKYLKLTDMDKIDKSPFQRKIPRKPHPIDYKFKTVADVRVNLLVQLDPCESPEHANKKKFSEYSATIATTSGNFNRQKFTQIFTSKISANF</sequence>
<evidence type="ECO:0000313" key="2">
    <source>
        <dbReference type="Proteomes" id="UP000266861"/>
    </source>
</evidence>
<organism evidence="1 2">
    <name type="scientific">Diversispora epigaea</name>
    <dbReference type="NCBI Taxonomy" id="1348612"/>
    <lineage>
        <taxon>Eukaryota</taxon>
        <taxon>Fungi</taxon>
        <taxon>Fungi incertae sedis</taxon>
        <taxon>Mucoromycota</taxon>
        <taxon>Glomeromycotina</taxon>
        <taxon>Glomeromycetes</taxon>
        <taxon>Diversisporales</taxon>
        <taxon>Diversisporaceae</taxon>
        <taxon>Diversispora</taxon>
    </lineage>
</organism>
<dbReference type="EMBL" id="PQFF01000147">
    <property type="protein sequence ID" value="RHZ78800.1"/>
    <property type="molecule type" value="Genomic_DNA"/>
</dbReference>
<proteinExistence type="predicted"/>
<dbReference type="Proteomes" id="UP000266861">
    <property type="component" value="Unassembled WGS sequence"/>
</dbReference>
<comment type="caution">
    <text evidence="1">The sequence shown here is derived from an EMBL/GenBank/DDBJ whole genome shotgun (WGS) entry which is preliminary data.</text>
</comment>
<evidence type="ECO:0008006" key="3">
    <source>
        <dbReference type="Google" id="ProtNLM"/>
    </source>
</evidence>
<gene>
    <name evidence="1" type="ORF">Glove_156g109</name>
</gene>
<evidence type="ECO:0000313" key="1">
    <source>
        <dbReference type="EMBL" id="RHZ78800.1"/>
    </source>
</evidence>
<accession>A0A397J1M4</accession>
<protein>
    <recommendedName>
        <fullName evidence="3">PiggyBac transposable element-derived protein domain-containing protein</fullName>
    </recommendedName>
</protein>
<keyword evidence="2" id="KW-1185">Reference proteome</keyword>
<dbReference type="AlphaFoldDB" id="A0A397J1M4"/>
<dbReference type="OrthoDB" id="2486162at2759"/>
<name>A0A397J1M4_9GLOM</name>
<reference evidence="1 2" key="1">
    <citation type="submission" date="2018-08" db="EMBL/GenBank/DDBJ databases">
        <title>Genome and evolution of the arbuscular mycorrhizal fungus Diversispora epigaea (formerly Glomus versiforme) and its bacterial endosymbionts.</title>
        <authorList>
            <person name="Sun X."/>
            <person name="Fei Z."/>
            <person name="Harrison M."/>
        </authorList>
    </citation>
    <scope>NUCLEOTIDE SEQUENCE [LARGE SCALE GENOMIC DNA]</scope>
    <source>
        <strain evidence="1 2">IT104</strain>
    </source>
</reference>